<dbReference type="EC" id="5.1.99.6" evidence="19"/>
<dbReference type="GO" id="GO:0052856">
    <property type="term" value="F:NAD(P)HX epimerase activity"/>
    <property type="evidence" value="ECO:0007669"/>
    <property type="project" value="UniProtKB-UniRule"/>
</dbReference>
<protein>
    <recommendedName>
        <fullName evidence="19">Bifunctional NAD(P)H-hydrate repair enzyme</fullName>
    </recommendedName>
    <alternativeName>
        <fullName evidence="19">Nicotinamide nucleotide repair protein</fullName>
    </alternativeName>
    <domain>
        <recommendedName>
            <fullName evidence="19">ADP-dependent (S)-NAD(P)H-hydrate dehydratase</fullName>
            <ecNumber evidence="19">4.2.1.136</ecNumber>
        </recommendedName>
        <alternativeName>
            <fullName evidence="19">ADP-dependent NAD(P)HX dehydratase</fullName>
        </alternativeName>
    </domain>
    <domain>
        <recommendedName>
            <fullName evidence="19">NAD(P)H-hydrate epimerase</fullName>
            <ecNumber evidence="19">5.1.99.6</ecNumber>
        </recommendedName>
    </domain>
</protein>
<keyword evidence="10 17" id="KW-0520">NAD</keyword>
<feature type="binding site" evidence="17">
    <location>
        <position position="395"/>
    </location>
    <ligand>
        <name>(6S)-NADPHX</name>
        <dbReference type="ChEBI" id="CHEBI:64076"/>
    </ligand>
</feature>
<sequence>MIHPDSKQFLGLNRSQSIQRFVVTAEQMSHIEGRVFAAGMPVAALMEKVAGLITAWVRSRFSVSQFPRVGVLVGPGHNGGDALVVARELHVSGYEVKLYQPFSQLKDLTASHAQYIASLGISVQDQIEALASCDLVIDGLFGFGLTRSLEGAIAAAVDQVNQWSQPVVSIDLPSGLHTDTGAVLGTAIQATHTLCLGLWKRAFLQEQALAYMGESHLIDFGLPLADITAVLGETPKLQRITPAMAIESLPLSRPATTHKYKQGHLLLVCGSRQYMGAAVLAGLSARASGVGMLSIAVPESMRLLLIAQLPDALVMGCSEDDTGAMAQLPEDLEMEKYNAIACGCGVTPAASPVVQQVLARDRPVVLDADGLNILANLATLPTLKARTAPTILTPHWGEFKRLFPELAEASDDRITAAQQAAQQSGAVVLLKGARTTIASPNGTAWLNPESTPALARGGTGDVLTGLMGGLLAQGVLRGTAIEQVVFSAAWWHAQAGIMAATERSELGVDASTLIHYLIPALQPYC</sequence>
<evidence type="ECO:0000256" key="5">
    <source>
        <dbReference type="ARBA" id="ARBA00022723"/>
    </source>
</evidence>
<keyword evidence="13" id="KW-0511">Multifunctional enzyme</keyword>
<dbReference type="HAMAP" id="MF_01965">
    <property type="entry name" value="NADHX_dehydratase"/>
    <property type="match status" value="1"/>
</dbReference>
<reference evidence="22" key="1">
    <citation type="submission" date="2022-12" db="EMBL/GenBank/DDBJ databases">
        <title>Polyphasic identification of a Novel Hot-Spring Cyanobacterium Ocullathermofonsia sinensis gen nov. sp. nov. and Genomic Insights on its Adaptations to the Thermal Habitat.</title>
        <authorList>
            <person name="Daroch M."/>
            <person name="Tang J."/>
            <person name="Jiang Y."/>
        </authorList>
    </citation>
    <scope>NUCLEOTIDE SEQUENCE</scope>
    <source>
        <strain evidence="22">PKUAC-SCTA174</strain>
    </source>
</reference>
<evidence type="ECO:0000256" key="16">
    <source>
        <dbReference type="ARBA" id="ARBA00049209"/>
    </source>
</evidence>
<proteinExistence type="inferred from homology"/>
<evidence type="ECO:0000256" key="7">
    <source>
        <dbReference type="ARBA" id="ARBA00022840"/>
    </source>
</evidence>
<comment type="caution">
    <text evidence="18">Lacks conserved residue(s) required for the propagation of feature annotation.</text>
</comment>
<dbReference type="PANTHER" id="PTHR12592:SF0">
    <property type="entry name" value="ATP-DEPENDENT (S)-NAD(P)H-HYDRATE DEHYDRATASE"/>
    <property type="match status" value="1"/>
</dbReference>
<feature type="binding site" evidence="18">
    <location>
        <begin position="142"/>
        <end position="148"/>
    </location>
    <ligand>
        <name>(6S)-NADPHX</name>
        <dbReference type="ChEBI" id="CHEBI:64076"/>
    </ligand>
</feature>
<dbReference type="NCBIfam" id="TIGR00197">
    <property type="entry name" value="yjeF_nterm"/>
    <property type="match status" value="1"/>
</dbReference>
<dbReference type="Pfam" id="PF01256">
    <property type="entry name" value="Carb_kinase"/>
    <property type="match status" value="1"/>
</dbReference>
<dbReference type="GO" id="GO:0110051">
    <property type="term" value="P:metabolite repair"/>
    <property type="evidence" value="ECO:0007669"/>
    <property type="project" value="TreeGrafter"/>
</dbReference>
<feature type="binding site" evidence="17">
    <location>
        <position position="277"/>
    </location>
    <ligand>
        <name>(6S)-NADPHX</name>
        <dbReference type="ChEBI" id="CHEBI:64076"/>
    </ligand>
</feature>
<keyword evidence="8 17" id="KW-0521">NADP</keyword>
<comment type="function">
    <text evidence="14 19">Bifunctional enzyme that catalyzes the epimerization of the S- and R-forms of NAD(P)HX and the dehydration of the S-form of NAD(P)HX at the expense of ADP, which is converted to AMP. This allows the repair of both epimers of NAD(P)HX, a damaged form of NAD(P)H that is a result of enzymatic or heat-dependent hydration.</text>
</comment>
<dbReference type="Proteomes" id="UP001163152">
    <property type="component" value="Chromosome"/>
</dbReference>
<comment type="similarity">
    <text evidence="18">Belongs to the NnrE/AIBP family.</text>
</comment>
<dbReference type="InterPro" id="IPR029056">
    <property type="entry name" value="Ribokinase-like"/>
</dbReference>
<dbReference type="InterPro" id="IPR004443">
    <property type="entry name" value="YjeF_N_dom"/>
</dbReference>
<dbReference type="CDD" id="cd01171">
    <property type="entry name" value="YXKO-related"/>
    <property type="match status" value="1"/>
</dbReference>
<keyword evidence="7 17" id="KW-0067">ATP-binding</keyword>
<dbReference type="GO" id="GO:0052855">
    <property type="term" value="F:ADP-dependent NAD(P)H-hydrate dehydratase activity"/>
    <property type="evidence" value="ECO:0007669"/>
    <property type="project" value="UniProtKB-UniRule"/>
</dbReference>
<dbReference type="PANTHER" id="PTHR12592">
    <property type="entry name" value="ATP-DEPENDENT (S)-NAD(P)H-HYDRATE DEHYDRATASE FAMILY MEMBER"/>
    <property type="match status" value="1"/>
</dbReference>
<evidence type="ECO:0000313" key="23">
    <source>
        <dbReference type="Proteomes" id="UP001163152"/>
    </source>
</evidence>
<comment type="similarity">
    <text evidence="4 19">In the C-terminal section; belongs to the NnrD/CARKD family.</text>
</comment>
<dbReference type="EMBL" id="CP113797">
    <property type="protein sequence ID" value="WAL62677.1"/>
    <property type="molecule type" value="Genomic_DNA"/>
</dbReference>
<dbReference type="InterPro" id="IPR030677">
    <property type="entry name" value="Nnr"/>
</dbReference>
<dbReference type="KEGG" id="tsin:OXH18_11995"/>
<dbReference type="Gene3D" id="3.40.1190.20">
    <property type="match status" value="1"/>
</dbReference>
<dbReference type="PROSITE" id="PS51383">
    <property type="entry name" value="YJEF_C_3"/>
    <property type="match status" value="1"/>
</dbReference>
<dbReference type="Pfam" id="PF03853">
    <property type="entry name" value="YjeF_N"/>
    <property type="match status" value="1"/>
</dbReference>
<evidence type="ECO:0000256" key="8">
    <source>
        <dbReference type="ARBA" id="ARBA00022857"/>
    </source>
</evidence>
<evidence type="ECO:0000256" key="2">
    <source>
        <dbReference type="ARBA" id="ARBA00000909"/>
    </source>
</evidence>
<feature type="binding site" evidence="17">
    <location>
        <begin position="431"/>
        <end position="435"/>
    </location>
    <ligand>
        <name>AMP</name>
        <dbReference type="ChEBI" id="CHEBI:456215"/>
    </ligand>
</feature>
<feature type="binding site" evidence="17">
    <location>
        <position position="461"/>
    </location>
    <ligand>
        <name>(6S)-NADPHX</name>
        <dbReference type="ChEBI" id="CHEBI:64076"/>
    </ligand>
</feature>
<dbReference type="AlphaFoldDB" id="A0A9E8ZGI6"/>
<comment type="function">
    <text evidence="17">Catalyzes the dehydration of the S-form of NAD(P)HX at the expense of ADP, which is converted to AMP. Together with NAD(P)HX epimerase, which catalyzes the epimerization of the S- and R-forms, the enzyme allows the repair of both epimers of NAD(P)HX, a damaged form of NAD(P)H that is a result of enzymatic or heat-dependent hydration.</text>
</comment>
<evidence type="ECO:0000256" key="15">
    <source>
        <dbReference type="ARBA" id="ARBA00048238"/>
    </source>
</evidence>
<comment type="catalytic activity">
    <reaction evidence="1 18 19">
        <text>(6R)-NADHX = (6S)-NADHX</text>
        <dbReference type="Rhea" id="RHEA:32215"/>
        <dbReference type="ChEBI" id="CHEBI:64074"/>
        <dbReference type="ChEBI" id="CHEBI:64075"/>
        <dbReference type="EC" id="5.1.99.6"/>
    </reaction>
</comment>
<evidence type="ECO:0000256" key="13">
    <source>
        <dbReference type="ARBA" id="ARBA00023268"/>
    </source>
</evidence>
<feature type="binding site" evidence="18">
    <location>
        <position position="171"/>
    </location>
    <ligand>
        <name>(6S)-NADPHX</name>
        <dbReference type="ChEBI" id="CHEBI:64076"/>
    </ligand>
</feature>
<dbReference type="InterPro" id="IPR017953">
    <property type="entry name" value="Carbohydrate_kinase_pred_CS"/>
</dbReference>
<feature type="binding site" evidence="18">
    <location>
        <position position="174"/>
    </location>
    <ligand>
        <name>K(+)</name>
        <dbReference type="ChEBI" id="CHEBI:29103"/>
    </ligand>
</feature>
<feature type="binding site" evidence="18">
    <location>
        <position position="138"/>
    </location>
    <ligand>
        <name>K(+)</name>
        <dbReference type="ChEBI" id="CHEBI:29103"/>
    </ligand>
</feature>
<comment type="catalytic activity">
    <reaction evidence="16 17 19">
        <text>(6S)-NADPHX + ADP = AMP + phosphate + NADPH + H(+)</text>
        <dbReference type="Rhea" id="RHEA:32235"/>
        <dbReference type="ChEBI" id="CHEBI:15378"/>
        <dbReference type="ChEBI" id="CHEBI:43474"/>
        <dbReference type="ChEBI" id="CHEBI:57783"/>
        <dbReference type="ChEBI" id="CHEBI:64076"/>
        <dbReference type="ChEBI" id="CHEBI:456215"/>
        <dbReference type="ChEBI" id="CHEBI:456216"/>
        <dbReference type="EC" id="4.2.1.136"/>
    </reaction>
</comment>
<feature type="domain" description="YjeF N-terminal" evidence="21">
    <location>
        <begin position="28"/>
        <end position="228"/>
    </location>
</feature>
<dbReference type="InterPro" id="IPR000631">
    <property type="entry name" value="CARKD"/>
</dbReference>
<dbReference type="GO" id="GO:0046496">
    <property type="term" value="P:nicotinamide nucleotide metabolic process"/>
    <property type="evidence" value="ECO:0007669"/>
    <property type="project" value="UniProtKB-UniRule"/>
</dbReference>
<dbReference type="PROSITE" id="PS51385">
    <property type="entry name" value="YJEF_N"/>
    <property type="match status" value="1"/>
</dbReference>
<dbReference type="GO" id="GO:0046872">
    <property type="term" value="F:metal ion binding"/>
    <property type="evidence" value="ECO:0007669"/>
    <property type="project" value="UniProtKB-UniRule"/>
</dbReference>
<evidence type="ECO:0000259" key="21">
    <source>
        <dbReference type="PROSITE" id="PS51385"/>
    </source>
</evidence>
<evidence type="ECO:0000256" key="3">
    <source>
        <dbReference type="ARBA" id="ARBA00006001"/>
    </source>
</evidence>
<comment type="catalytic activity">
    <reaction evidence="2 18 19">
        <text>(6R)-NADPHX = (6S)-NADPHX</text>
        <dbReference type="Rhea" id="RHEA:32227"/>
        <dbReference type="ChEBI" id="CHEBI:64076"/>
        <dbReference type="ChEBI" id="CHEBI:64077"/>
        <dbReference type="EC" id="5.1.99.6"/>
    </reaction>
</comment>
<evidence type="ECO:0000256" key="1">
    <source>
        <dbReference type="ARBA" id="ARBA00000013"/>
    </source>
</evidence>
<organism evidence="22 23">
    <name type="scientific">Thermocoleostomius sinensis A174</name>
    <dbReference type="NCBI Taxonomy" id="2016057"/>
    <lineage>
        <taxon>Bacteria</taxon>
        <taxon>Bacillati</taxon>
        <taxon>Cyanobacteriota</taxon>
        <taxon>Cyanophyceae</taxon>
        <taxon>Oculatellales</taxon>
        <taxon>Oculatellaceae</taxon>
        <taxon>Thermocoleostomius</taxon>
    </lineage>
</organism>
<dbReference type="GO" id="GO:0005524">
    <property type="term" value="F:ATP binding"/>
    <property type="evidence" value="ECO:0007669"/>
    <property type="project" value="UniProtKB-UniRule"/>
</dbReference>
<dbReference type="PIRSF" id="PIRSF017184">
    <property type="entry name" value="Nnr"/>
    <property type="match status" value="1"/>
</dbReference>
<dbReference type="HAMAP" id="MF_01966">
    <property type="entry name" value="NADHX_epimerase"/>
    <property type="match status" value="1"/>
</dbReference>
<evidence type="ECO:0000256" key="14">
    <source>
        <dbReference type="ARBA" id="ARBA00025153"/>
    </source>
</evidence>
<evidence type="ECO:0000256" key="10">
    <source>
        <dbReference type="ARBA" id="ARBA00023027"/>
    </source>
</evidence>
<evidence type="ECO:0000256" key="18">
    <source>
        <dbReference type="HAMAP-Rule" id="MF_01966"/>
    </source>
</evidence>
<evidence type="ECO:0000256" key="9">
    <source>
        <dbReference type="ARBA" id="ARBA00022958"/>
    </source>
</evidence>
<evidence type="ECO:0000256" key="11">
    <source>
        <dbReference type="ARBA" id="ARBA00023235"/>
    </source>
</evidence>
<dbReference type="PROSITE" id="PS01050">
    <property type="entry name" value="YJEF_C_2"/>
    <property type="match status" value="1"/>
</dbReference>
<keyword evidence="12 17" id="KW-0456">Lyase</keyword>
<comment type="function">
    <text evidence="18">Catalyzes the epimerization of the S- and R-forms of NAD(P)HX, a damaged form of NAD(P)H that is a result of enzymatic or heat-dependent hydration. This is a prerequisite for the S-specific NAD(P)H-hydrate dehydratase to allow the repair of both epimers of NAD(P)HX.</text>
</comment>
<evidence type="ECO:0000256" key="19">
    <source>
        <dbReference type="PIRNR" id="PIRNR017184"/>
    </source>
</evidence>
<keyword evidence="23" id="KW-1185">Reference proteome</keyword>
<dbReference type="NCBIfam" id="TIGR00196">
    <property type="entry name" value="yjeF_cterm"/>
    <property type="match status" value="1"/>
</dbReference>
<feature type="binding site" evidence="18">
    <location>
        <begin position="77"/>
        <end position="81"/>
    </location>
    <ligand>
        <name>(6S)-NADPHX</name>
        <dbReference type="ChEBI" id="CHEBI:64076"/>
    </ligand>
</feature>
<feature type="binding site" evidence="17">
    <location>
        <position position="460"/>
    </location>
    <ligand>
        <name>AMP</name>
        <dbReference type="ChEBI" id="CHEBI:456215"/>
    </ligand>
</feature>
<gene>
    <name evidence="17" type="primary">nnrD</name>
    <name evidence="18" type="synonym">nnrE</name>
    <name evidence="22" type="ORF">OXH18_11995</name>
</gene>
<accession>A0A9E8ZGI6</accession>
<dbReference type="InterPro" id="IPR036652">
    <property type="entry name" value="YjeF_N_dom_sf"/>
</dbReference>
<comment type="cofactor">
    <cofactor evidence="17">
        <name>Mg(2+)</name>
        <dbReference type="ChEBI" id="CHEBI:18420"/>
    </cofactor>
</comment>
<evidence type="ECO:0000259" key="20">
    <source>
        <dbReference type="PROSITE" id="PS51383"/>
    </source>
</evidence>
<dbReference type="RefSeq" id="WP_268613015.1">
    <property type="nucleotide sequence ID" value="NZ_CP113797.1"/>
</dbReference>
<comment type="subunit">
    <text evidence="17">Homotetramer.</text>
</comment>
<feature type="binding site" evidence="18">
    <location>
        <position position="78"/>
    </location>
    <ligand>
        <name>K(+)</name>
        <dbReference type="ChEBI" id="CHEBI:29103"/>
    </ligand>
</feature>
<dbReference type="SUPFAM" id="SSF53613">
    <property type="entry name" value="Ribokinase-like"/>
    <property type="match status" value="1"/>
</dbReference>
<feature type="domain" description="YjeF C-terminal" evidence="20">
    <location>
        <begin position="241"/>
        <end position="524"/>
    </location>
</feature>
<evidence type="ECO:0000313" key="22">
    <source>
        <dbReference type="EMBL" id="WAL62677.1"/>
    </source>
</evidence>
<comment type="similarity">
    <text evidence="17">Belongs to the NnrD/CARKD family.</text>
</comment>
<evidence type="ECO:0000256" key="6">
    <source>
        <dbReference type="ARBA" id="ARBA00022741"/>
    </source>
</evidence>
<feature type="binding site" evidence="17">
    <location>
        <position position="343"/>
    </location>
    <ligand>
        <name>(6S)-NADPHX</name>
        <dbReference type="ChEBI" id="CHEBI:64076"/>
    </ligand>
</feature>
<comment type="catalytic activity">
    <reaction evidence="15 17 19">
        <text>(6S)-NADHX + ADP = AMP + phosphate + NADH + H(+)</text>
        <dbReference type="Rhea" id="RHEA:32223"/>
        <dbReference type="ChEBI" id="CHEBI:15378"/>
        <dbReference type="ChEBI" id="CHEBI:43474"/>
        <dbReference type="ChEBI" id="CHEBI:57945"/>
        <dbReference type="ChEBI" id="CHEBI:64074"/>
        <dbReference type="ChEBI" id="CHEBI:456215"/>
        <dbReference type="ChEBI" id="CHEBI:456216"/>
        <dbReference type="EC" id="4.2.1.136"/>
    </reaction>
</comment>
<name>A0A9E8ZGI6_9CYAN</name>
<evidence type="ECO:0000256" key="17">
    <source>
        <dbReference type="HAMAP-Rule" id="MF_01965"/>
    </source>
</evidence>
<dbReference type="EC" id="4.2.1.136" evidence="19"/>
<comment type="similarity">
    <text evidence="3 19">In the N-terminal section; belongs to the NnrE/AIBP family.</text>
</comment>
<keyword evidence="9 18" id="KW-0630">Potassium</keyword>
<dbReference type="Gene3D" id="3.40.50.10260">
    <property type="entry name" value="YjeF N-terminal domain"/>
    <property type="match status" value="1"/>
</dbReference>
<keyword evidence="5 18" id="KW-0479">Metal-binding</keyword>
<comment type="cofactor">
    <cofactor evidence="18 19">
        <name>K(+)</name>
        <dbReference type="ChEBI" id="CHEBI:29103"/>
    </cofactor>
    <text evidence="18 19">Binds 1 potassium ion per subunit.</text>
</comment>
<evidence type="ECO:0000256" key="4">
    <source>
        <dbReference type="ARBA" id="ARBA00009524"/>
    </source>
</evidence>
<dbReference type="SUPFAM" id="SSF64153">
    <property type="entry name" value="YjeF N-terminal domain-like"/>
    <property type="match status" value="1"/>
</dbReference>
<keyword evidence="11 18" id="KW-0413">Isomerase</keyword>
<keyword evidence="6 17" id="KW-0547">Nucleotide-binding</keyword>
<evidence type="ECO:0000256" key="12">
    <source>
        <dbReference type="ARBA" id="ARBA00023239"/>
    </source>
</evidence>